<keyword evidence="2" id="KW-0238">DNA-binding</keyword>
<evidence type="ECO:0000259" key="4">
    <source>
        <dbReference type="PROSITE" id="PS01124"/>
    </source>
</evidence>
<dbReference type="PROSITE" id="PS01124">
    <property type="entry name" value="HTH_ARAC_FAMILY_2"/>
    <property type="match status" value="1"/>
</dbReference>
<gene>
    <name evidence="5" type="ORF">AM1BK_22430</name>
</gene>
<protein>
    <recommendedName>
        <fullName evidence="4">HTH araC/xylS-type domain-containing protein</fullName>
    </recommendedName>
</protein>
<dbReference type="Pfam" id="PF12833">
    <property type="entry name" value="HTH_18"/>
    <property type="match status" value="1"/>
</dbReference>
<evidence type="ECO:0000256" key="3">
    <source>
        <dbReference type="ARBA" id="ARBA00023163"/>
    </source>
</evidence>
<reference evidence="5 6" key="1">
    <citation type="journal article" date="2022" name="Int. J. Syst. Evol. Microbiol.">
        <title>Neobacillus kokaensis sp. nov., isolated from soil.</title>
        <authorList>
            <person name="Yuki K."/>
            <person name="Matsubara H."/>
            <person name="Yamaguchi S."/>
        </authorList>
    </citation>
    <scope>NUCLEOTIDE SEQUENCE [LARGE SCALE GENOMIC DNA]</scope>
    <source>
        <strain evidence="5 6">LOB 377</strain>
    </source>
</reference>
<accession>A0ABQ3N4C5</accession>
<dbReference type="SMART" id="SM00342">
    <property type="entry name" value="HTH_ARAC"/>
    <property type="match status" value="1"/>
</dbReference>
<dbReference type="PANTHER" id="PTHR43280">
    <property type="entry name" value="ARAC-FAMILY TRANSCRIPTIONAL REGULATOR"/>
    <property type="match status" value="1"/>
</dbReference>
<dbReference type="InterPro" id="IPR018060">
    <property type="entry name" value="HTH_AraC"/>
</dbReference>
<keyword evidence="3" id="KW-0804">Transcription</keyword>
<dbReference type="InterPro" id="IPR009057">
    <property type="entry name" value="Homeodomain-like_sf"/>
</dbReference>
<evidence type="ECO:0000313" key="6">
    <source>
        <dbReference type="Proteomes" id="UP000637074"/>
    </source>
</evidence>
<dbReference type="Gene3D" id="1.10.10.60">
    <property type="entry name" value="Homeodomain-like"/>
    <property type="match status" value="2"/>
</dbReference>
<dbReference type="RefSeq" id="WP_191272800.1">
    <property type="nucleotide sequence ID" value="NZ_BNDS01000008.1"/>
</dbReference>
<keyword evidence="1" id="KW-0805">Transcription regulation</keyword>
<organism evidence="5 6">
    <name type="scientific">Neobacillus kokaensis</name>
    <dbReference type="NCBI Taxonomy" id="2759023"/>
    <lineage>
        <taxon>Bacteria</taxon>
        <taxon>Bacillati</taxon>
        <taxon>Bacillota</taxon>
        <taxon>Bacilli</taxon>
        <taxon>Bacillales</taxon>
        <taxon>Bacillaceae</taxon>
        <taxon>Neobacillus</taxon>
    </lineage>
</organism>
<name>A0ABQ3N4C5_9BACI</name>
<comment type="caution">
    <text evidence="5">The sequence shown here is derived from an EMBL/GenBank/DDBJ whole genome shotgun (WGS) entry which is preliminary data.</text>
</comment>
<proteinExistence type="predicted"/>
<evidence type="ECO:0000256" key="1">
    <source>
        <dbReference type="ARBA" id="ARBA00023015"/>
    </source>
</evidence>
<dbReference type="PANTHER" id="PTHR43280:SF28">
    <property type="entry name" value="HTH-TYPE TRANSCRIPTIONAL ACTIVATOR RHAS"/>
    <property type="match status" value="1"/>
</dbReference>
<dbReference type="Proteomes" id="UP000637074">
    <property type="component" value="Unassembled WGS sequence"/>
</dbReference>
<feature type="domain" description="HTH araC/xylS-type" evidence="4">
    <location>
        <begin position="8"/>
        <end position="106"/>
    </location>
</feature>
<evidence type="ECO:0000256" key="2">
    <source>
        <dbReference type="ARBA" id="ARBA00023125"/>
    </source>
</evidence>
<keyword evidence="6" id="KW-1185">Reference proteome</keyword>
<evidence type="ECO:0000313" key="5">
    <source>
        <dbReference type="EMBL" id="GHH98700.1"/>
    </source>
</evidence>
<dbReference type="EMBL" id="BNDS01000008">
    <property type="protein sequence ID" value="GHH98700.1"/>
    <property type="molecule type" value="Genomic_DNA"/>
</dbReference>
<sequence>MSRQIEMKEAIHYIQTHLYDHITLDILASHVSYSPYHFSRIFKEETGLSPLYFVSSMRLQRAKELLLNTNMSVRDISLEIGQQSLGTFTTRFSKSDGVTPAYFRNTQEQAENLLNSLHGLERETKLQHSVNSFLSVNGTVFTEEEFEGVILVGLFPKPIPEGLPLYGTLLFFLGEFQFHNVKPGLYYLFATSVPWGMKAQNFLVPHTTLRYKPTGPILVTGNVQVPHQELHLRAAQLDDPPILISIPRLMDNFLQRIKDSNP</sequence>
<dbReference type="SUPFAM" id="SSF46689">
    <property type="entry name" value="Homeodomain-like"/>
    <property type="match status" value="2"/>
</dbReference>